<dbReference type="RefSeq" id="WP_161013845.1">
    <property type="nucleotide sequence ID" value="NZ_WWCK01000003.1"/>
</dbReference>
<feature type="domain" description="Viral coat protein P2 C-terminal" evidence="2">
    <location>
        <begin position="149"/>
        <end position="270"/>
    </location>
</feature>
<proteinExistence type="predicted"/>
<evidence type="ECO:0000259" key="1">
    <source>
        <dbReference type="Pfam" id="PF18628"/>
    </source>
</evidence>
<dbReference type="InterPro" id="IPR053751">
    <property type="entry name" value="Viral_Major_Capsid_sf"/>
</dbReference>
<evidence type="ECO:0000313" key="4">
    <source>
        <dbReference type="Proteomes" id="UP000450012"/>
    </source>
</evidence>
<dbReference type="InterPro" id="IPR057915">
    <property type="entry name" value="P2_C"/>
</dbReference>
<reference evidence="3 4" key="1">
    <citation type="submission" date="2019-12" db="EMBL/GenBank/DDBJ databases">
        <title>Novel species isolated from a subtropical stream in China.</title>
        <authorList>
            <person name="Lu H."/>
        </authorList>
    </citation>
    <scope>NUCLEOTIDE SEQUENCE [LARGE SCALE GENOMIC DNA]</scope>
    <source>
        <strain evidence="3 4">FT55W</strain>
    </source>
</reference>
<organism evidence="3 4">
    <name type="scientific">Duganella rivi</name>
    <dbReference type="NCBI Taxonomy" id="2666083"/>
    <lineage>
        <taxon>Bacteria</taxon>
        <taxon>Pseudomonadati</taxon>
        <taxon>Pseudomonadota</taxon>
        <taxon>Betaproteobacteria</taxon>
        <taxon>Burkholderiales</taxon>
        <taxon>Oxalobacteraceae</taxon>
        <taxon>Telluria group</taxon>
        <taxon>Duganella</taxon>
    </lineage>
</organism>
<evidence type="ECO:0000259" key="2">
    <source>
        <dbReference type="Pfam" id="PF25513"/>
    </source>
</evidence>
<dbReference type="AlphaFoldDB" id="A0A7X4GQD1"/>
<comment type="caution">
    <text evidence="3">The sequence shown here is derived from an EMBL/GenBank/DDBJ whole genome shotgun (WGS) entry which is preliminary data.</text>
</comment>
<dbReference type="EMBL" id="WWCK01000003">
    <property type="protein sequence ID" value="MYM67294.1"/>
    <property type="molecule type" value="Genomic_DNA"/>
</dbReference>
<dbReference type="Proteomes" id="UP000450012">
    <property type="component" value="Unassembled WGS sequence"/>
</dbReference>
<gene>
    <name evidence="3" type="ORF">GTP45_10675</name>
</gene>
<dbReference type="Gene3D" id="2.60.120.730">
    <property type="match status" value="2"/>
</dbReference>
<dbReference type="Pfam" id="PF18628">
    <property type="entry name" value="P2_N"/>
    <property type="match status" value="1"/>
</dbReference>
<feature type="domain" description="Viral coat protein P2 N-terminal" evidence="1">
    <location>
        <begin position="6"/>
        <end position="134"/>
    </location>
</feature>
<evidence type="ECO:0008006" key="5">
    <source>
        <dbReference type="Google" id="ProtNLM"/>
    </source>
</evidence>
<dbReference type="Pfam" id="PF25513">
    <property type="entry name" value="P2_C"/>
    <property type="match status" value="1"/>
</dbReference>
<dbReference type="InterPro" id="IPR041377">
    <property type="entry name" value="P2_N"/>
</dbReference>
<protein>
    <recommendedName>
        <fullName evidence="5">Viral coat protein P2 N-terminal domain-containing protein</fullName>
    </recommendedName>
</protein>
<evidence type="ECO:0000313" key="3">
    <source>
        <dbReference type="EMBL" id="MYM67294.1"/>
    </source>
</evidence>
<keyword evidence="4" id="KW-1185">Reference proteome</keyword>
<name>A0A7X4GQD1_9BURK</name>
<accession>A0A7X4GQD1</accession>
<sequence length="274" mass="29537">MGARYKLLSFNNVQATGLANVDLDGLKGTTIERIVLQLGGTTFTKSMLTGIQLKANGKVIFDTTGARIDTRMQYRGITANANFLTIDFSEIRAKTENGQSIGAIDTTAGISSLKLEVQITGATAPTLQGWAEVSPPQLDQVNVQTRGLIARVHSASQTIGAAGQFALTVPHFSVSDGGSIFKRIAIFSANMNALLIKKNGVIYEDSTKAMNDYQQNEYRKVPQAGVYMMDFIIDDNQSQVFNGRDAQTLEILGTFSAGETIIIESEVLEPVGAF</sequence>